<dbReference type="Proteomes" id="UP000799776">
    <property type="component" value="Unassembled WGS sequence"/>
</dbReference>
<evidence type="ECO:0000256" key="1">
    <source>
        <dbReference type="SAM" id="MobiDB-lite"/>
    </source>
</evidence>
<reference evidence="2" key="1">
    <citation type="journal article" date="2020" name="Stud. Mycol.">
        <title>101 Dothideomycetes genomes: a test case for predicting lifestyles and emergence of pathogens.</title>
        <authorList>
            <person name="Haridas S."/>
            <person name="Albert R."/>
            <person name="Binder M."/>
            <person name="Bloem J."/>
            <person name="Labutti K."/>
            <person name="Salamov A."/>
            <person name="Andreopoulos B."/>
            <person name="Baker S."/>
            <person name="Barry K."/>
            <person name="Bills G."/>
            <person name="Bluhm B."/>
            <person name="Cannon C."/>
            <person name="Castanera R."/>
            <person name="Culley D."/>
            <person name="Daum C."/>
            <person name="Ezra D."/>
            <person name="Gonzalez J."/>
            <person name="Henrissat B."/>
            <person name="Kuo A."/>
            <person name="Liang C."/>
            <person name="Lipzen A."/>
            <person name="Lutzoni F."/>
            <person name="Magnuson J."/>
            <person name="Mondo S."/>
            <person name="Nolan M."/>
            <person name="Ohm R."/>
            <person name="Pangilinan J."/>
            <person name="Park H.-J."/>
            <person name="Ramirez L."/>
            <person name="Alfaro M."/>
            <person name="Sun H."/>
            <person name="Tritt A."/>
            <person name="Yoshinaga Y."/>
            <person name="Zwiers L.-H."/>
            <person name="Turgeon B."/>
            <person name="Goodwin S."/>
            <person name="Spatafora J."/>
            <person name="Crous P."/>
            <person name="Grigoriev I."/>
        </authorList>
    </citation>
    <scope>NUCLEOTIDE SEQUENCE</scope>
    <source>
        <strain evidence="2">CBS 121410</strain>
    </source>
</reference>
<feature type="region of interest" description="Disordered" evidence="1">
    <location>
        <begin position="296"/>
        <end position="373"/>
    </location>
</feature>
<keyword evidence="3" id="KW-1185">Reference proteome</keyword>
<dbReference type="AlphaFoldDB" id="A0A6A5YCC4"/>
<evidence type="ECO:0000313" key="2">
    <source>
        <dbReference type="EMBL" id="KAF2089329.1"/>
    </source>
</evidence>
<dbReference type="OrthoDB" id="3907968at2759"/>
<sequence length="636" mass="69290">MGSPRGITRKHMGGWKENNGHGERFMDIETLKILRLLLSEWCRIGLKADRCLGLSTKRQSNGDLVAASQPPRGVVVAYRWREGVAEAPDMRDALSHALGAGLVAVFPELSDRHAHHARHAHPIRRMQIKKQITDPPARTSLNTIRQLVGLDQLIISPGWGHDPSPSRPDPAGYPWPSTAGQARYSIRKPRTVVLRAYHRAGLPESTADARYRSTPAAGSAALHLPKCSVKGALEVLCYLTRAAKYIRNIAMTAYSSRNLPLSDRSNSIDAVASHSFAPTSEVTSHHGSKRNLFSALDSSEATPSEHSSIPDAEHVDTAEAGEAPSMKSSTGKRSRSRSASWSDRSREEKRARLGGQNFAVRFKNRPNGTPLMPILEQKSRSTLRSKASTLITQRSTNAERLGANSRYAQSAPSDAFAPCIHQISFSVDENTLQELREVIDSRISSASEEDQLDLDVSRPLSPPEPPAIRRSTPDGATRWPGDLPTSRPGTAPATPASPRSFATALRALCLGFRANDTGPENIENLFQNADMLEIPRGDASPGRQDNDVARLPRARIPSEASIASSRDSLRARRGQISGSSATFHTAPHTPRPFSTVEKSRERTYSVAGLKGEAGCSGYMGWMLRVCFCQPLGGVED</sequence>
<organism evidence="2 3">
    <name type="scientific">Saccharata proteae CBS 121410</name>
    <dbReference type="NCBI Taxonomy" id="1314787"/>
    <lineage>
        <taxon>Eukaryota</taxon>
        <taxon>Fungi</taxon>
        <taxon>Dikarya</taxon>
        <taxon>Ascomycota</taxon>
        <taxon>Pezizomycotina</taxon>
        <taxon>Dothideomycetes</taxon>
        <taxon>Dothideomycetes incertae sedis</taxon>
        <taxon>Botryosphaeriales</taxon>
        <taxon>Saccharataceae</taxon>
        <taxon>Saccharata</taxon>
    </lineage>
</organism>
<feature type="compositionally biased region" description="Polar residues" evidence="1">
    <location>
        <begin position="296"/>
        <end position="307"/>
    </location>
</feature>
<feature type="region of interest" description="Disordered" evidence="1">
    <location>
        <begin position="576"/>
        <end position="599"/>
    </location>
</feature>
<dbReference type="EMBL" id="ML978714">
    <property type="protein sequence ID" value="KAF2089329.1"/>
    <property type="molecule type" value="Genomic_DNA"/>
</dbReference>
<evidence type="ECO:0000313" key="3">
    <source>
        <dbReference type="Proteomes" id="UP000799776"/>
    </source>
</evidence>
<proteinExistence type="predicted"/>
<accession>A0A6A5YCC4</accession>
<feature type="region of interest" description="Disordered" evidence="1">
    <location>
        <begin position="443"/>
        <end position="498"/>
    </location>
</feature>
<protein>
    <submittedName>
        <fullName evidence="2">Uncharacterized protein</fullName>
    </submittedName>
</protein>
<gene>
    <name evidence="2" type="ORF">K490DRAFT_54946</name>
</gene>
<name>A0A6A5YCC4_9PEZI</name>
<feature type="region of interest" description="Disordered" evidence="1">
    <location>
        <begin position="158"/>
        <end position="180"/>
    </location>
</feature>